<sequence>MTETARYAPGRSVDLFGDPAAPTVLLWHGTQSDARATVGILAAMLAERGLSVVAPDWDSHSEDGGRTDLLQSARFAQSWTDSAAPLMLVGWSLGGVAAAGLTVHAQTYQIALRHTVCLAGAFMVPDPISQRDVTADLADAPVRTPFTLLHGTADDVVPVSASVRFADSLRSAGWPVRMAELAADHGDIAGARYDAAADRYAPADDPATRRTAGEVADLIAGA</sequence>
<dbReference type="Pfam" id="PF03959">
    <property type="entry name" value="FSH1"/>
    <property type="match status" value="1"/>
</dbReference>
<dbReference type="InterPro" id="IPR005645">
    <property type="entry name" value="FSH-like_dom"/>
</dbReference>
<feature type="domain" description="Serine hydrolase" evidence="1">
    <location>
        <begin position="87"/>
        <end position="171"/>
    </location>
</feature>
<accession>K0UY18</accession>
<name>K0UY18_MYCVA</name>
<evidence type="ECO:0000313" key="3">
    <source>
        <dbReference type="Proteomes" id="UP000006072"/>
    </source>
</evidence>
<dbReference type="Proteomes" id="UP000006072">
    <property type="component" value="Unassembled WGS sequence"/>
</dbReference>
<keyword evidence="3" id="KW-1185">Reference proteome</keyword>
<dbReference type="EMBL" id="ALQA01000042">
    <property type="protein sequence ID" value="EJZ07493.1"/>
    <property type="molecule type" value="Genomic_DNA"/>
</dbReference>
<dbReference type="SUPFAM" id="SSF53474">
    <property type="entry name" value="alpha/beta-Hydrolases"/>
    <property type="match status" value="1"/>
</dbReference>
<dbReference type="HOGENOM" id="CLU_080139_0_0_11"/>
<dbReference type="Gene3D" id="3.40.50.1820">
    <property type="entry name" value="alpha/beta hydrolase"/>
    <property type="match status" value="1"/>
</dbReference>
<proteinExistence type="predicted"/>
<reference evidence="2 3" key="1">
    <citation type="journal article" date="2012" name="J. Bacteriol.">
        <title>Complete Genome Sequence of Mycobacterium vaccae Type Strain ATCC 25954.</title>
        <authorList>
            <person name="Ho Y.S."/>
            <person name="Adroub S.A."/>
            <person name="Abadi M."/>
            <person name="Al Alwan B."/>
            <person name="Alkhateeb R."/>
            <person name="Gao G."/>
            <person name="Ragab A."/>
            <person name="Ali S."/>
            <person name="van Soolingen D."/>
            <person name="Bitter W."/>
            <person name="Pain A."/>
            <person name="Abdallah A.M."/>
        </authorList>
    </citation>
    <scope>NUCLEOTIDE SEQUENCE [LARGE SCALE GENOMIC DNA]</scope>
    <source>
        <strain evidence="2 3">ATCC 25954</strain>
    </source>
</reference>
<dbReference type="PATRIC" id="fig|1194972.3.peg.3690"/>
<dbReference type="AlphaFoldDB" id="K0UY18"/>
<protein>
    <recommendedName>
        <fullName evidence="1">Serine hydrolase domain-containing protein</fullName>
    </recommendedName>
</protein>
<evidence type="ECO:0000313" key="2">
    <source>
        <dbReference type="EMBL" id="EJZ07493.1"/>
    </source>
</evidence>
<dbReference type="eggNOG" id="COG0657">
    <property type="taxonomic scope" value="Bacteria"/>
</dbReference>
<gene>
    <name evidence="2" type="ORF">MVAC_18520</name>
</gene>
<evidence type="ECO:0000259" key="1">
    <source>
        <dbReference type="Pfam" id="PF03959"/>
    </source>
</evidence>
<organism evidence="2 3">
    <name type="scientific">Mycolicibacterium vaccae ATCC 25954</name>
    <dbReference type="NCBI Taxonomy" id="1194972"/>
    <lineage>
        <taxon>Bacteria</taxon>
        <taxon>Bacillati</taxon>
        <taxon>Actinomycetota</taxon>
        <taxon>Actinomycetes</taxon>
        <taxon>Mycobacteriales</taxon>
        <taxon>Mycobacteriaceae</taxon>
        <taxon>Mycolicibacterium</taxon>
    </lineage>
</organism>
<comment type="caution">
    <text evidence="2">The sequence shown here is derived from an EMBL/GenBank/DDBJ whole genome shotgun (WGS) entry which is preliminary data.</text>
</comment>
<dbReference type="RefSeq" id="WP_003931447.1">
    <property type="nucleotide sequence ID" value="NZ_JH814693.1"/>
</dbReference>
<dbReference type="InterPro" id="IPR029058">
    <property type="entry name" value="AB_hydrolase_fold"/>
</dbReference>